<dbReference type="PANTHER" id="PTHR30136">
    <property type="entry name" value="HELIX-TURN-HELIX TRANSCRIPTIONAL REGULATOR, ICLR FAMILY"/>
    <property type="match status" value="1"/>
</dbReference>
<dbReference type="Gene3D" id="1.10.10.10">
    <property type="entry name" value="Winged helix-like DNA-binding domain superfamily/Winged helix DNA-binding domain"/>
    <property type="match status" value="1"/>
</dbReference>
<evidence type="ECO:0000256" key="3">
    <source>
        <dbReference type="ARBA" id="ARBA00023163"/>
    </source>
</evidence>
<evidence type="ECO:0000313" key="7">
    <source>
        <dbReference type="Proteomes" id="UP000278157"/>
    </source>
</evidence>
<dbReference type="EMBL" id="LR134372">
    <property type="protein sequence ID" value="VEG85308.1"/>
    <property type="molecule type" value="Genomic_DNA"/>
</dbReference>
<keyword evidence="2" id="KW-0238">DNA-binding</keyword>
<dbReference type="AlphaFoldDB" id="A0A448KPI9"/>
<dbReference type="SUPFAM" id="SSF55781">
    <property type="entry name" value="GAF domain-like"/>
    <property type="match status" value="1"/>
</dbReference>
<evidence type="ECO:0000259" key="4">
    <source>
        <dbReference type="PROSITE" id="PS51077"/>
    </source>
</evidence>
<dbReference type="Gene3D" id="3.30.450.40">
    <property type="match status" value="1"/>
</dbReference>
<evidence type="ECO:0000313" key="6">
    <source>
        <dbReference type="EMBL" id="VEG85308.1"/>
    </source>
</evidence>
<feature type="domain" description="HTH iclR-type" evidence="4">
    <location>
        <begin position="4"/>
        <end position="66"/>
    </location>
</feature>
<keyword evidence="1" id="KW-0805">Transcription regulation</keyword>
<evidence type="ECO:0000256" key="2">
    <source>
        <dbReference type="ARBA" id="ARBA00023125"/>
    </source>
</evidence>
<feature type="domain" description="IclR-ED" evidence="5">
    <location>
        <begin position="67"/>
        <end position="248"/>
    </location>
</feature>
<dbReference type="InterPro" id="IPR029016">
    <property type="entry name" value="GAF-like_dom_sf"/>
</dbReference>
<accession>A0A448KPI9</accession>
<dbReference type="RefSeq" id="WP_034956332.1">
    <property type="nucleotide sequence ID" value="NZ_CBCRZS010000012.1"/>
</dbReference>
<dbReference type="SMART" id="SM00346">
    <property type="entry name" value="HTH_ICLR"/>
    <property type="match status" value="1"/>
</dbReference>
<dbReference type="InterPro" id="IPR036390">
    <property type="entry name" value="WH_DNA-bd_sf"/>
</dbReference>
<dbReference type="GO" id="GO:0045892">
    <property type="term" value="P:negative regulation of DNA-templated transcription"/>
    <property type="evidence" value="ECO:0007669"/>
    <property type="project" value="TreeGrafter"/>
</dbReference>
<dbReference type="InterPro" id="IPR036388">
    <property type="entry name" value="WH-like_DNA-bd_sf"/>
</dbReference>
<dbReference type="PROSITE" id="PS51077">
    <property type="entry name" value="HTH_ICLR"/>
    <property type="match status" value="1"/>
</dbReference>
<evidence type="ECO:0000259" key="5">
    <source>
        <dbReference type="PROSITE" id="PS51078"/>
    </source>
</evidence>
<dbReference type="Pfam" id="PF09339">
    <property type="entry name" value="HTH_IclR"/>
    <property type="match status" value="1"/>
</dbReference>
<dbReference type="Proteomes" id="UP000278157">
    <property type="component" value="Chromosome"/>
</dbReference>
<proteinExistence type="predicted"/>
<dbReference type="SUPFAM" id="SSF46785">
    <property type="entry name" value="Winged helix' DNA-binding domain"/>
    <property type="match status" value="1"/>
</dbReference>
<name>A0A448KPI9_CAMUP</name>
<protein>
    <submittedName>
        <fullName evidence="6">IclR family transcriptional regulator</fullName>
    </submittedName>
</protein>
<reference evidence="6 7" key="1">
    <citation type="submission" date="2018-12" db="EMBL/GenBank/DDBJ databases">
        <authorList>
            <consortium name="Pathogen Informatics"/>
        </authorList>
    </citation>
    <scope>NUCLEOTIDE SEQUENCE [LARGE SCALE GENOMIC DNA]</scope>
    <source>
        <strain evidence="6 7">NCTC11541</strain>
    </source>
</reference>
<gene>
    <name evidence="6" type="primary">kdgR</name>
    <name evidence="6" type="ORF">NCTC11541_01353</name>
</gene>
<dbReference type="PANTHER" id="PTHR30136:SF7">
    <property type="entry name" value="HTH-TYPE TRANSCRIPTIONAL REGULATOR KDGR-RELATED"/>
    <property type="match status" value="1"/>
</dbReference>
<dbReference type="GO" id="GO:0003677">
    <property type="term" value="F:DNA binding"/>
    <property type="evidence" value="ECO:0007669"/>
    <property type="project" value="UniProtKB-KW"/>
</dbReference>
<dbReference type="InterPro" id="IPR050707">
    <property type="entry name" value="HTH_MetabolicPath_Reg"/>
</dbReference>
<organism evidence="6 7">
    <name type="scientific">Campylobacter upsaliensis</name>
    <dbReference type="NCBI Taxonomy" id="28080"/>
    <lineage>
        <taxon>Bacteria</taxon>
        <taxon>Pseudomonadati</taxon>
        <taxon>Campylobacterota</taxon>
        <taxon>Epsilonproteobacteria</taxon>
        <taxon>Campylobacterales</taxon>
        <taxon>Campylobacteraceae</taxon>
        <taxon>Campylobacter</taxon>
    </lineage>
</organism>
<sequence length="257" mass="29619">MSLHQPTLRVLKILELLANSQERLTLSTIAKKLNIPTSTIYPILQTLQEKQYVQCDLKHKTYHLDFQILALSNHIKSENKVLELIKKHMKTIRDLTQQTCQMGILKEGNVLYLEKIDANNQVQLKSFIGTSYPAYATSLGKALLANKNKNELKKLYPQAFQKITTKTLNNIEELYQELKSIKKNKIALESGEMNPQIECMAIGIEHKGKIIAAISISYLLYYSNEKFRETNKKILQEEKNKIEKELSFSFPDLDAIY</sequence>
<dbReference type="InterPro" id="IPR005471">
    <property type="entry name" value="Tscrpt_reg_IclR_N"/>
</dbReference>
<evidence type="ECO:0000256" key="1">
    <source>
        <dbReference type="ARBA" id="ARBA00023015"/>
    </source>
</evidence>
<keyword evidence="3" id="KW-0804">Transcription</keyword>
<dbReference type="Pfam" id="PF01614">
    <property type="entry name" value="IclR_C"/>
    <property type="match status" value="1"/>
</dbReference>
<dbReference type="PROSITE" id="PS51078">
    <property type="entry name" value="ICLR_ED"/>
    <property type="match status" value="1"/>
</dbReference>
<dbReference type="InterPro" id="IPR014757">
    <property type="entry name" value="Tscrpt_reg_IclR_C"/>
</dbReference>
<dbReference type="GO" id="GO:0003700">
    <property type="term" value="F:DNA-binding transcription factor activity"/>
    <property type="evidence" value="ECO:0007669"/>
    <property type="project" value="TreeGrafter"/>
</dbReference>